<protein>
    <submittedName>
        <fullName evidence="2">Uncharacterized protein</fullName>
    </submittedName>
</protein>
<proteinExistence type="predicted"/>
<dbReference type="Proteomes" id="UP000507470">
    <property type="component" value="Unassembled WGS sequence"/>
</dbReference>
<evidence type="ECO:0000313" key="2">
    <source>
        <dbReference type="EMBL" id="CAC5415751.1"/>
    </source>
</evidence>
<evidence type="ECO:0000313" key="3">
    <source>
        <dbReference type="Proteomes" id="UP000507470"/>
    </source>
</evidence>
<dbReference type="AlphaFoldDB" id="A0A6J8E9K9"/>
<reference evidence="2 3" key="1">
    <citation type="submission" date="2020-06" db="EMBL/GenBank/DDBJ databases">
        <authorList>
            <person name="Li R."/>
            <person name="Bekaert M."/>
        </authorList>
    </citation>
    <scope>NUCLEOTIDE SEQUENCE [LARGE SCALE GENOMIC DNA]</scope>
    <source>
        <strain evidence="3">wild</strain>
    </source>
</reference>
<evidence type="ECO:0000256" key="1">
    <source>
        <dbReference type="SAM" id="MobiDB-lite"/>
    </source>
</evidence>
<feature type="compositionally biased region" description="Basic and acidic residues" evidence="1">
    <location>
        <begin position="280"/>
        <end position="300"/>
    </location>
</feature>
<organism evidence="2 3">
    <name type="scientific">Mytilus coruscus</name>
    <name type="common">Sea mussel</name>
    <dbReference type="NCBI Taxonomy" id="42192"/>
    <lineage>
        <taxon>Eukaryota</taxon>
        <taxon>Metazoa</taxon>
        <taxon>Spiralia</taxon>
        <taxon>Lophotrochozoa</taxon>
        <taxon>Mollusca</taxon>
        <taxon>Bivalvia</taxon>
        <taxon>Autobranchia</taxon>
        <taxon>Pteriomorphia</taxon>
        <taxon>Mytilida</taxon>
        <taxon>Mytiloidea</taxon>
        <taxon>Mytilidae</taxon>
        <taxon>Mytilinae</taxon>
        <taxon>Mytilus</taxon>
    </lineage>
</organism>
<dbReference type="EMBL" id="CACVKT020008494">
    <property type="protein sequence ID" value="CAC5415751.1"/>
    <property type="molecule type" value="Genomic_DNA"/>
</dbReference>
<feature type="region of interest" description="Disordered" evidence="1">
    <location>
        <begin position="277"/>
        <end position="300"/>
    </location>
</feature>
<name>A0A6J8E9K9_MYTCO</name>
<dbReference type="OrthoDB" id="6151623at2759"/>
<keyword evidence="3" id="KW-1185">Reference proteome</keyword>
<gene>
    <name evidence="2" type="ORF">MCOR_48429</name>
</gene>
<accession>A0A6J8E9K9</accession>
<sequence>MRDEEYNEWKKLISADHIEKASRYIRRLSIALRISFQVKFIQTLQQDQRKEVLSDLQQETNNWKKWELLYKDFLAKSRRENATFLLHYEMMEHCEEVSALSLAERIGGHQGYNLMLASVKLSLPFAFLNGASSYAAYTTQLLYEHCKCGVFYQNMKESLFTAPHKDSTLNFGLDTQREMDHRDALKAFRSGATMSSVMPRMSLIDSLNEAHDHIVLPEAILDANTMDVGQFLIWKYISSQGLFSLSKDDCPDVEQINGPKEIIRKLKTSKGTTIQRVGKKLKDVTKKERDKKEIQRKETL</sequence>